<accession>A0ABM0MXB6</accession>
<protein>
    <submittedName>
        <fullName evidence="2">Uncharacterized protein LOC102809473</fullName>
    </submittedName>
</protein>
<dbReference type="GeneID" id="102809473"/>
<dbReference type="PANTHER" id="PTHR47331">
    <property type="entry name" value="PHD-TYPE DOMAIN-CONTAINING PROTEIN"/>
    <property type="match status" value="1"/>
</dbReference>
<dbReference type="InterPro" id="IPR008042">
    <property type="entry name" value="Retrotrans_Pao"/>
</dbReference>
<gene>
    <name evidence="2" type="primary">LOC102809473</name>
</gene>
<dbReference type="Proteomes" id="UP000694865">
    <property type="component" value="Unplaced"/>
</dbReference>
<evidence type="ECO:0000313" key="1">
    <source>
        <dbReference type="Proteomes" id="UP000694865"/>
    </source>
</evidence>
<organism evidence="1 2">
    <name type="scientific">Saccoglossus kowalevskii</name>
    <name type="common">Acorn worm</name>
    <dbReference type="NCBI Taxonomy" id="10224"/>
    <lineage>
        <taxon>Eukaryota</taxon>
        <taxon>Metazoa</taxon>
        <taxon>Hemichordata</taxon>
        <taxon>Enteropneusta</taxon>
        <taxon>Harrimaniidae</taxon>
        <taxon>Saccoglossus</taxon>
    </lineage>
</organism>
<dbReference type="RefSeq" id="XP_006824657.1">
    <property type="nucleotide sequence ID" value="XM_006824594.1"/>
</dbReference>
<reference evidence="2" key="1">
    <citation type="submission" date="2025-08" db="UniProtKB">
        <authorList>
            <consortium name="RefSeq"/>
        </authorList>
    </citation>
    <scope>IDENTIFICATION</scope>
    <source>
        <tissue evidence="2">Testes</tissue>
    </source>
</reference>
<dbReference type="PANTHER" id="PTHR47331:SF6">
    <property type="entry name" value="DOUBLECORTIN DOMAIN-CONTAINING PROTEIN"/>
    <property type="match status" value="1"/>
</dbReference>
<proteinExistence type="predicted"/>
<sequence length="187" mass="20839">MRVHLFGATSSSGVANFALRLTADLFEAECGKLGADFVCRNFYVDDGIKSVTTAQQAIQLFKESTSLCGKEGFKLNNLLSTNKEVLTAIPPEYRAKDIQSFNFLNEELSISRTLGVTWCVENDMLRFCIELKDNPLTRRGIISTVASIFDPLGFISPCLLEAKKILQSLCRDGHHWDDPVPDEICIQ</sequence>
<dbReference type="Pfam" id="PF05380">
    <property type="entry name" value="Peptidase_A17"/>
    <property type="match status" value="1"/>
</dbReference>
<evidence type="ECO:0000313" key="2">
    <source>
        <dbReference type="RefSeq" id="XP_006824657.1"/>
    </source>
</evidence>
<name>A0ABM0MXB6_SACKO</name>
<keyword evidence="1" id="KW-1185">Reference proteome</keyword>